<keyword evidence="7" id="KW-0055">Arginine biosynthesis</keyword>
<evidence type="ECO:0000256" key="6">
    <source>
        <dbReference type="ARBA" id="ARBA00023163"/>
    </source>
</evidence>
<dbReference type="InterPro" id="IPR036251">
    <property type="entry name" value="Arg_repress_C_sf"/>
</dbReference>
<feature type="domain" description="Arginine repressor C-terminal" evidence="10">
    <location>
        <begin position="79"/>
        <end position="144"/>
    </location>
</feature>
<proteinExistence type="inferred from homology"/>
<evidence type="ECO:0000256" key="3">
    <source>
        <dbReference type="ARBA" id="ARBA00022490"/>
    </source>
</evidence>
<evidence type="ECO:0000259" key="9">
    <source>
        <dbReference type="Pfam" id="PF01316"/>
    </source>
</evidence>
<dbReference type="PRINTS" id="PR01467">
    <property type="entry name" value="ARGREPRESSOR"/>
</dbReference>
<keyword evidence="7" id="KW-0028">Amino-acid biosynthesis</keyword>
<comment type="subcellular location">
    <subcellularLocation>
        <location evidence="1 7">Cytoplasm</location>
    </subcellularLocation>
</comment>
<dbReference type="GO" id="GO:0034618">
    <property type="term" value="F:arginine binding"/>
    <property type="evidence" value="ECO:0007669"/>
    <property type="project" value="InterPro"/>
</dbReference>
<keyword evidence="5 7" id="KW-0238">DNA-binding</keyword>
<dbReference type="AlphaFoldDB" id="A0A9D2LVG3"/>
<dbReference type="InterPro" id="IPR020900">
    <property type="entry name" value="Arg_repress_DNA-bd"/>
</dbReference>
<evidence type="ECO:0000256" key="5">
    <source>
        <dbReference type="ARBA" id="ARBA00023125"/>
    </source>
</evidence>
<dbReference type="Proteomes" id="UP000823842">
    <property type="component" value="Unassembled WGS sequence"/>
</dbReference>
<protein>
    <recommendedName>
        <fullName evidence="7 8">Arginine repressor</fullName>
    </recommendedName>
</protein>
<comment type="similarity">
    <text evidence="2 7">Belongs to the ArgR family.</text>
</comment>
<dbReference type="HAMAP" id="MF_00173">
    <property type="entry name" value="Arg_repressor"/>
    <property type="match status" value="1"/>
</dbReference>
<evidence type="ECO:0000256" key="7">
    <source>
        <dbReference type="HAMAP-Rule" id="MF_00173"/>
    </source>
</evidence>
<comment type="pathway">
    <text evidence="7">Amino-acid biosynthesis; L-arginine biosynthesis [regulation].</text>
</comment>
<feature type="domain" description="Arginine repressor DNA-binding" evidence="9">
    <location>
        <begin position="2"/>
        <end position="66"/>
    </location>
</feature>
<dbReference type="PANTHER" id="PTHR34471">
    <property type="entry name" value="ARGININE REPRESSOR"/>
    <property type="match status" value="1"/>
</dbReference>
<gene>
    <name evidence="7 11" type="primary">argR</name>
    <name evidence="11" type="ORF">IAA06_14935</name>
</gene>
<dbReference type="InterPro" id="IPR036390">
    <property type="entry name" value="WH_DNA-bd_sf"/>
</dbReference>
<keyword evidence="3 7" id="KW-0963">Cytoplasm</keyword>
<dbReference type="Gene3D" id="3.30.1360.40">
    <property type="match status" value="1"/>
</dbReference>
<dbReference type="GO" id="GO:1900079">
    <property type="term" value="P:regulation of arginine biosynthetic process"/>
    <property type="evidence" value="ECO:0007669"/>
    <property type="project" value="UniProtKB-UniRule"/>
</dbReference>
<sequence length="149" mass="16267">MKVARHEKIKELIQQYDIDTQEELAAKLNAAGFKVTQATVSRDIRALKMTKVTGRDGKSHYAILKDSPGALGDRYTRVLHDALTSIDTGQNIVVIKTVPGMAMGVAAALDALEWKEILGCIAGDDTVMCVTKTADQAENVREKLLLVTR</sequence>
<dbReference type="SUPFAM" id="SSF55252">
    <property type="entry name" value="C-terminal domain of arginine repressor"/>
    <property type="match status" value="1"/>
</dbReference>
<dbReference type="GO" id="GO:0005737">
    <property type="term" value="C:cytoplasm"/>
    <property type="evidence" value="ECO:0007669"/>
    <property type="project" value="UniProtKB-SubCell"/>
</dbReference>
<comment type="function">
    <text evidence="7">Regulates arginine biosynthesis genes.</text>
</comment>
<accession>A0A9D2LVG3</accession>
<evidence type="ECO:0000256" key="8">
    <source>
        <dbReference type="NCBIfam" id="TIGR01529"/>
    </source>
</evidence>
<dbReference type="EMBL" id="DWYZ01000285">
    <property type="protein sequence ID" value="HJB30067.1"/>
    <property type="molecule type" value="Genomic_DNA"/>
</dbReference>
<evidence type="ECO:0000259" key="10">
    <source>
        <dbReference type="Pfam" id="PF02863"/>
    </source>
</evidence>
<name>A0A9D2LVG3_9FIRM</name>
<dbReference type="GO" id="GO:0003677">
    <property type="term" value="F:DNA binding"/>
    <property type="evidence" value="ECO:0007669"/>
    <property type="project" value="UniProtKB-KW"/>
</dbReference>
<keyword evidence="6 7" id="KW-0804">Transcription</keyword>
<reference evidence="11" key="1">
    <citation type="journal article" date="2021" name="PeerJ">
        <title>Extensive microbial diversity within the chicken gut microbiome revealed by metagenomics and culture.</title>
        <authorList>
            <person name="Gilroy R."/>
            <person name="Ravi A."/>
            <person name="Getino M."/>
            <person name="Pursley I."/>
            <person name="Horton D.L."/>
            <person name="Alikhan N.F."/>
            <person name="Baker D."/>
            <person name="Gharbi K."/>
            <person name="Hall N."/>
            <person name="Watson M."/>
            <person name="Adriaenssens E.M."/>
            <person name="Foster-Nyarko E."/>
            <person name="Jarju S."/>
            <person name="Secka A."/>
            <person name="Antonio M."/>
            <person name="Oren A."/>
            <person name="Chaudhuri R.R."/>
            <person name="La Ragione R."/>
            <person name="Hildebrand F."/>
            <person name="Pallen M.J."/>
        </authorList>
    </citation>
    <scope>NUCLEOTIDE SEQUENCE</scope>
    <source>
        <strain evidence="11">ChiSjej1B19-5720</strain>
    </source>
</reference>
<reference evidence="11" key="2">
    <citation type="submission" date="2021-04" db="EMBL/GenBank/DDBJ databases">
        <authorList>
            <person name="Gilroy R."/>
        </authorList>
    </citation>
    <scope>NUCLEOTIDE SEQUENCE</scope>
    <source>
        <strain evidence="11">ChiSjej1B19-5720</strain>
    </source>
</reference>
<dbReference type="InterPro" id="IPR036388">
    <property type="entry name" value="WH-like_DNA-bd_sf"/>
</dbReference>
<evidence type="ECO:0000313" key="12">
    <source>
        <dbReference type="Proteomes" id="UP000823842"/>
    </source>
</evidence>
<dbReference type="Pfam" id="PF01316">
    <property type="entry name" value="Arg_repressor"/>
    <property type="match status" value="1"/>
</dbReference>
<keyword evidence="7" id="KW-0678">Repressor</keyword>
<dbReference type="Gene3D" id="1.10.10.10">
    <property type="entry name" value="Winged helix-like DNA-binding domain superfamily/Winged helix DNA-binding domain"/>
    <property type="match status" value="1"/>
</dbReference>
<evidence type="ECO:0000256" key="1">
    <source>
        <dbReference type="ARBA" id="ARBA00004496"/>
    </source>
</evidence>
<dbReference type="GO" id="GO:0051259">
    <property type="term" value="P:protein complex oligomerization"/>
    <property type="evidence" value="ECO:0007669"/>
    <property type="project" value="InterPro"/>
</dbReference>
<organism evidence="11 12">
    <name type="scientific">Candidatus Blautia faecavium</name>
    <dbReference type="NCBI Taxonomy" id="2838487"/>
    <lineage>
        <taxon>Bacteria</taxon>
        <taxon>Bacillati</taxon>
        <taxon>Bacillota</taxon>
        <taxon>Clostridia</taxon>
        <taxon>Lachnospirales</taxon>
        <taxon>Lachnospiraceae</taxon>
        <taxon>Blautia</taxon>
    </lineage>
</organism>
<dbReference type="InterPro" id="IPR020899">
    <property type="entry name" value="Arg_repress_C"/>
</dbReference>
<dbReference type="PANTHER" id="PTHR34471:SF1">
    <property type="entry name" value="ARGININE REPRESSOR"/>
    <property type="match status" value="1"/>
</dbReference>
<evidence type="ECO:0000256" key="2">
    <source>
        <dbReference type="ARBA" id="ARBA00008316"/>
    </source>
</evidence>
<dbReference type="Pfam" id="PF02863">
    <property type="entry name" value="Arg_repressor_C"/>
    <property type="match status" value="1"/>
</dbReference>
<dbReference type="GO" id="GO:0006526">
    <property type="term" value="P:L-arginine biosynthetic process"/>
    <property type="evidence" value="ECO:0007669"/>
    <property type="project" value="UniProtKB-KW"/>
</dbReference>
<dbReference type="SUPFAM" id="SSF46785">
    <property type="entry name" value="Winged helix' DNA-binding domain"/>
    <property type="match status" value="1"/>
</dbReference>
<comment type="caution">
    <text evidence="11">The sequence shown here is derived from an EMBL/GenBank/DDBJ whole genome shotgun (WGS) entry which is preliminary data.</text>
</comment>
<evidence type="ECO:0000313" key="11">
    <source>
        <dbReference type="EMBL" id="HJB30067.1"/>
    </source>
</evidence>
<dbReference type="NCBIfam" id="TIGR01529">
    <property type="entry name" value="argR_whole"/>
    <property type="match status" value="1"/>
</dbReference>
<dbReference type="GO" id="GO:0003700">
    <property type="term" value="F:DNA-binding transcription factor activity"/>
    <property type="evidence" value="ECO:0007669"/>
    <property type="project" value="UniProtKB-UniRule"/>
</dbReference>
<dbReference type="InterPro" id="IPR001669">
    <property type="entry name" value="Arg_repress"/>
</dbReference>
<evidence type="ECO:0000256" key="4">
    <source>
        <dbReference type="ARBA" id="ARBA00023015"/>
    </source>
</evidence>
<keyword evidence="4 7" id="KW-0805">Transcription regulation</keyword>